<dbReference type="SUPFAM" id="SSF52768">
    <property type="entry name" value="Arginase/deacetylase"/>
    <property type="match status" value="1"/>
</dbReference>
<dbReference type="Gene3D" id="3.40.800.20">
    <property type="entry name" value="Histone deacetylase domain"/>
    <property type="match status" value="1"/>
</dbReference>
<comment type="caution">
    <text evidence="1">The sequence shown here is derived from an EMBL/GenBank/DDBJ whole genome shotgun (WGS) entry which is preliminary data.</text>
</comment>
<evidence type="ECO:0000313" key="2">
    <source>
        <dbReference type="Proteomes" id="UP000651120"/>
    </source>
</evidence>
<dbReference type="AlphaFoldDB" id="A0A832WFK6"/>
<dbReference type="InterPro" id="IPR023696">
    <property type="entry name" value="Ureohydrolase_dom_sf"/>
</dbReference>
<accession>A0A832WFK6</accession>
<dbReference type="GeneID" id="1465338"/>
<dbReference type="RefSeq" id="WP_011007576.1">
    <property type="nucleotide sequence ID" value="NZ_DUJP01000038.1"/>
</dbReference>
<name>A0A832WFK6_9CREN</name>
<organism evidence="1 2">
    <name type="scientific">Pyrobaculum aerophilum</name>
    <dbReference type="NCBI Taxonomy" id="13773"/>
    <lineage>
        <taxon>Archaea</taxon>
        <taxon>Thermoproteota</taxon>
        <taxon>Thermoprotei</taxon>
        <taxon>Thermoproteales</taxon>
        <taxon>Thermoproteaceae</taxon>
        <taxon>Pyrobaculum</taxon>
    </lineage>
</organism>
<dbReference type="Proteomes" id="UP000651120">
    <property type="component" value="Unassembled WGS sequence"/>
</dbReference>
<reference evidence="1" key="1">
    <citation type="journal article" date="2020" name="bioRxiv">
        <title>A rank-normalized archaeal taxonomy based on genome phylogeny resolves widespread incomplete and uneven classifications.</title>
        <authorList>
            <person name="Rinke C."/>
            <person name="Chuvochina M."/>
            <person name="Mussig A.J."/>
            <person name="Chaumeil P.-A."/>
            <person name="Waite D.W."/>
            <person name="Whitman W.B."/>
            <person name="Parks D.H."/>
            <person name="Hugenholtz P."/>
        </authorList>
    </citation>
    <scope>NUCLEOTIDE SEQUENCE</scope>
    <source>
        <strain evidence="1">UBA8839</strain>
    </source>
</reference>
<evidence type="ECO:0000313" key="1">
    <source>
        <dbReference type="EMBL" id="HII48131.1"/>
    </source>
</evidence>
<protein>
    <submittedName>
        <fullName evidence="1">Histone deacetylase family protein</fullName>
    </submittedName>
</protein>
<proteinExistence type="predicted"/>
<dbReference type="InterPro" id="IPR037138">
    <property type="entry name" value="His_deacetylse_dom_sf"/>
</dbReference>
<gene>
    <name evidence="1" type="ORF">HA333_12030</name>
</gene>
<dbReference type="OMA" id="YISIECP"/>
<dbReference type="EMBL" id="DUJP01000038">
    <property type="protein sequence ID" value="HII48131.1"/>
    <property type="molecule type" value="Genomic_DNA"/>
</dbReference>
<sequence>MLLIHADFSDWVSQSLKEAGAEVVYGLGTWDVVREIHSDIFIKEARRRESEVLAAVAVAEEALKRERAIIYVGGTINVGLHSPRGGFFNASAYIAKRLGAAVVSVDRHFPWGTWEFHLEHKFPLFLVYGGADGPSYRYLAKRGYNVVAFPLPPGAGDRSFHKVLDFILDAVEGPVMLQLGFDIHRRDPVGYFFASEAFFHKLGEALRARRRFYISIECPSTAQVFKTAMSSLIKGLKGEAQQTAQEVEESREVVKEVDLLLRRAKRALS</sequence>